<feature type="compositionally biased region" description="Polar residues" evidence="1">
    <location>
        <begin position="252"/>
        <end position="265"/>
    </location>
</feature>
<feature type="compositionally biased region" description="Low complexity" evidence="1">
    <location>
        <begin position="381"/>
        <end position="396"/>
    </location>
</feature>
<feature type="compositionally biased region" description="Polar residues" evidence="1">
    <location>
        <begin position="303"/>
        <end position="319"/>
    </location>
</feature>
<reference evidence="2 3" key="1">
    <citation type="journal article" date="2020" name="ISME J.">
        <title>Uncovering the hidden diversity of litter-decomposition mechanisms in mushroom-forming fungi.</title>
        <authorList>
            <person name="Floudas D."/>
            <person name="Bentzer J."/>
            <person name="Ahren D."/>
            <person name="Johansson T."/>
            <person name="Persson P."/>
            <person name="Tunlid A."/>
        </authorList>
    </citation>
    <scope>NUCLEOTIDE SEQUENCE [LARGE SCALE GENOMIC DNA]</scope>
    <source>
        <strain evidence="2 3">CBS 406.79</strain>
    </source>
</reference>
<feature type="region of interest" description="Disordered" evidence="1">
    <location>
        <begin position="299"/>
        <end position="325"/>
    </location>
</feature>
<feature type="compositionally biased region" description="Pro residues" evidence="1">
    <location>
        <begin position="528"/>
        <end position="544"/>
    </location>
</feature>
<dbReference type="EMBL" id="JAACJN010000013">
    <property type="protein sequence ID" value="KAF5390865.1"/>
    <property type="molecule type" value="Genomic_DNA"/>
</dbReference>
<comment type="caution">
    <text evidence="2">The sequence shown here is derived from an EMBL/GenBank/DDBJ whole genome shotgun (WGS) entry which is preliminary data.</text>
</comment>
<feature type="compositionally biased region" description="Polar residues" evidence="1">
    <location>
        <begin position="545"/>
        <end position="562"/>
    </location>
</feature>
<dbReference type="AlphaFoldDB" id="A0A8H5HWT1"/>
<accession>A0A8H5HWT1</accession>
<feature type="compositionally biased region" description="Basic and acidic residues" evidence="1">
    <location>
        <begin position="241"/>
        <end position="251"/>
    </location>
</feature>
<evidence type="ECO:0000313" key="2">
    <source>
        <dbReference type="EMBL" id="KAF5390865.1"/>
    </source>
</evidence>
<sequence>MLEWLNKDIQTLHPQSDVVLSLGASYLFRGKSFPLRLTPFDFPQYILQIFQSREVLGTIYGEDALLLFCSVRDISHLIPVALAHLSNSAFRAHFFNSISTPLAAALETAFQTNTSTSSFTQTAEDTSRVDEAGQKLRKREIEEVDGKLATGEHKRVRLFSEGSGRSSISFPPSPKHLPLQTIEDATVPASSLLTTPTKPELDSLPLPSSPLASSSPILPVEEDNLFFADFELIPPVSTHSPTEHGNDKDLFHSTQSEPNNPSTLAVSHPRPYQCEDSSLAIPQSPSGIPAPFYRSTAPFYRSTAPTPSPTRQTWDSSSPEAPIEAQGERTLLDISEHLNWYNNTYTPNPQSIEAFPHSGQRASRAPSFEFATLMSQAGTDSAVSSSMANPSSLAASNRTLSVNPTVPPTLPIGPQPTSATLTKTKSLPLPLPLPPTPGSRGLRHVQPLPQPPQSTPRSHFRHLIESKKASTAATTTTPSPFWSWSSSHFGSKLDKYRDSAESQADSAPAPLPAPSAFDLLPPGSESPKLPPLPTQVTCSPPPLPSKSTQSNLDPECLQQTPSFAAFPPPGITHCAQSPQPENPRERPDLQTSGFVLTGRLNLPKPFCSSPTYSLLMSLPDAKDLQRCFVDELISRNQQAQNAKDIEPFIPDRGIGLGDPQYLANQLDIGEENMLEWINNDVQAFDVDSSK</sequence>
<feature type="region of interest" description="Disordered" evidence="1">
    <location>
        <begin position="237"/>
        <end position="270"/>
    </location>
</feature>
<feature type="compositionally biased region" description="Low complexity" evidence="1">
    <location>
        <begin position="504"/>
        <end position="522"/>
    </location>
</feature>
<proteinExistence type="predicted"/>
<name>A0A8H5HWT1_9AGAR</name>
<keyword evidence="3" id="KW-1185">Reference proteome</keyword>
<evidence type="ECO:0000256" key="1">
    <source>
        <dbReference type="SAM" id="MobiDB-lite"/>
    </source>
</evidence>
<evidence type="ECO:0000313" key="3">
    <source>
        <dbReference type="Proteomes" id="UP000518752"/>
    </source>
</evidence>
<gene>
    <name evidence="2" type="ORF">D9757_004491</name>
</gene>
<feature type="region of interest" description="Disordered" evidence="1">
    <location>
        <begin position="381"/>
        <end position="459"/>
    </location>
</feature>
<protein>
    <submittedName>
        <fullName evidence="2">Uncharacterized protein</fullName>
    </submittedName>
</protein>
<feature type="region of interest" description="Disordered" evidence="1">
    <location>
        <begin position="495"/>
        <end position="587"/>
    </location>
</feature>
<feature type="compositionally biased region" description="Pro residues" evidence="1">
    <location>
        <begin position="405"/>
        <end position="414"/>
    </location>
</feature>
<organism evidence="2 3">
    <name type="scientific">Collybiopsis confluens</name>
    <dbReference type="NCBI Taxonomy" id="2823264"/>
    <lineage>
        <taxon>Eukaryota</taxon>
        <taxon>Fungi</taxon>
        <taxon>Dikarya</taxon>
        <taxon>Basidiomycota</taxon>
        <taxon>Agaricomycotina</taxon>
        <taxon>Agaricomycetes</taxon>
        <taxon>Agaricomycetidae</taxon>
        <taxon>Agaricales</taxon>
        <taxon>Marasmiineae</taxon>
        <taxon>Omphalotaceae</taxon>
        <taxon>Collybiopsis</taxon>
    </lineage>
</organism>
<dbReference type="Proteomes" id="UP000518752">
    <property type="component" value="Unassembled WGS sequence"/>
</dbReference>
<feature type="compositionally biased region" description="Low complexity" evidence="1">
    <location>
        <begin position="416"/>
        <end position="428"/>
    </location>
</feature>